<evidence type="ECO:0000259" key="1">
    <source>
        <dbReference type="Pfam" id="PF13460"/>
    </source>
</evidence>
<evidence type="ECO:0000313" key="2">
    <source>
        <dbReference type="EMBL" id="SDS86416.1"/>
    </source>
</evidence>
<keyword evidence="3" id="KW-1185">Reference proteome</keyword>
<dbReference type="PANTHER" id="PTHR43162">
    <property type="match status" value="1"/>
</dbReference>
<dbReference type="EMBL" id="LT629742">
    <property type="protein sequence ID" value="SDS86416.1"/>
    <property type="molecule type" value="Genomic_DNA"/>
</dbReference>
<name>A0A1H1VQ60_9MICO</name>
<organism evidence="2 3">
    <name type="scientific">Microterricola viridarii</name>
    <dbReference type="NCBI Taxonomy" id="412690"/>
    <lineage>
        <taxon>Bacteria</taxon>
        <taxon>Bacillati</taxon>
        <taxon>Actinomycetota</taxon>
        <taxon>Actinomycetes</taxon>
        <taxon>Micrococcales</taxon>
        <taxon>Microbacteriaceae</taxon>
        <taxon>Microterricola</taxon>
    </lineage>
</organism>
<dbReference type="InterPro" id="IPR016040">
    <property type="entry name" value="NAD(P)-bd_dom"/>
</dbReference>
<reference evidence="3" key="1">
    <citation type="submission" date="2016-10" db="EMBL/GenBank/DDBJ databases">
        <authorList>
            <person name="Varghese N."/>
            <person name="Submissions S."/>
        </authorList>
    </citation>
    <scope>NUCLEOTIDE SEQUENCE [LARGE SCALE GENOMIC DNA]</scope>
    <source>
        <strain evidence="3">DSM 21772</strain>
    </source>
</reference>
<evidence type="ECO:0000313" key="3">
    <source>
        <dbReference type="Proteomes" id="UP000181956"/>
    </source>
</evidence>
<dbReference type="Gene3D" id="3.40.50.720">
    <property type="entry name" value="NAD(P)-binding Rossmann-like Domain"/>
    <property type="match status" value="1"/>
</dbReference>
<dbReference type="InterPro" id="IPR051604">
    <property type="entry name" value="Ergot_Alk_Oxidoreductase"/>
</dbReference>
<proteinExistence type="predicted"/>
<dbReference type="PANTHER" id="PTHR43162:SF1">
    <property type="entry name" value="PRESTALK A DIFFERENTIATION PROTEIN A"/>
    <property type="match status" value="1"/>
</dbReference>
<accession>A0A1H1VQ60</accession>
<dbReference type="OrthoDB" id="9771302at2"/>
<dbReference type="Proteomes" id="UP000181956">
    <property type="component" value="Chromosome I"/>
</dbReference>
<dbReference type="STRING" id="412690.SAMN04489834_2316"/>
<dbReference type="Pfam" id="PF13460">
    <property type="entry name" value="NAD_binding_10"/>
    <property type="match status" value="1"/>
</dbReference>
<gene>
    <name evidence="2" type="ORF">SAMN04489834_2316</name>
</gene>
<dbReference type="AlphaFoldDB" id="A0A1H1VQ60"/>
<dbReference type="SUPFAM" id="SSF51735">
    <property type="entry name" value="NAD(P)-binding Rossmann-fold domains"/>
    <property type="match status" value="1"/>
</dbReference>
<sequence length="253" mass="26630">MRPPGTVLVTGGTGTLGRALVSELRARGEAPRVLSRTRGAGLTTADLATGAGLDAALDGIDTVFHLATGNRNDLDISRALLDAARAQARPPHLVYISIVGVEQIPLPYYRGKLAVERAIEGSGLPFAILRATQFHPFIERLFSAQRALPVLLAPNFSAQPIAVDEVAGRLIELADAGTLGRAADIGGPEVLSLQELALAYRAARGGRRPVARVALPGATVRAYRAGHNLVPGPPFGRQRFGEYLASRFGIHGA</sequence>
<dbReference type="InterPro" id="IPR036291">
    <property type="entry name" value="NAD(P)-bd_dom_sf"/>
</dbReference>
<feature type="domain" description="NAD(P)-binding" evidence="1">
    <location>
        <begin position="11"/>
        <end position="134"/>
    </location>
</feature>
<protein>
    <submittedName>
        <fullName evidence="2">Uncharacterized conserved protein YbjT, contains NAD(P)-binding and DUF2867 domains</fullName>
    </submittedName>
</protein>